<keyword evidence="2" id="KW-1185">Reference proteome</keyword>
<dbReference type="Proteomes" id="UP001596512">
    <property type="component" value="Unassembled WGS sequence"/>
</dbReference>
<accession>A0ABW2THX3</accession>
<gene>
    <name evidence="1" type="ORF">ACFQV2_04585</name>
</gene>
<reference evidence="2" key="1">
    <citation type="journal article" date="2019" name="Int. J. Syst. Evol. Microbiol.">
        <title>The Global Catalogue of Microorganisms (GCM) 10K type strain sequencing project: providing services to taxonomists for standard genome sequencing and annotation.</title>
        <authorList>
            <consortium name="The Broad Institute Genomics Platform"/>
            <consortium name="The Broad Institute Genome Sequencing Center for Infectious Disease"/>
            <person name="Wu L."/>
            <person name="Ma J."/>
        </authorList>
    </citation>
    <scope>NUCLEOTIDE SEQUENCE [LARGE SCALE GENOMIC DNA]</scope>
    <source>
        <strain evidence="2">JCM 17695</strain>
    </source>
</reference>
<evidence type="ECO:0000313" key="2">
    <source>
        <dbReference type="Proteomes" id="UP001596512"/>
    </source>
</evidence>
<protein>
    <submittedName>
        <fullName evidence="1">Uncharacterized protein</fullName>
    </submittedName>
</protein>
<proteinExistence type="predicted"/>
<sequence length="53" mass="5410">MSLLSRFGTEVTGEFGEGYAITSKVGTALVTKDGRVAIGAVPQQVLAEALAAK</sequence>
<name>A0ABW2THX3_9PSEU</name>
<organism evidence="1 2">
    <name type="scientific">Actinokineospora soli</name>
    <dbReference type="NCBI Taxonomy" id="1048753"/>
    <lineage>
        <taxon>Bacteria</taxon>
        <taxon>Bacillati</taxon>
        <taxon>Actinomycetota</taxon>
        <taxon>Actinomycetes</taxon>
        <taxon>Pseudonocardiales</taxon>
        <taxon>Pseudonocardiaceae</taxon>
        <taxon>Actinokineospora</taxon>
    </lineage>
</organism>
<comment type="caution">
    <text evidence="1">The sequence shown here is derived from an EMBL/GenBank/DDBJ whole genome shotgun (WGS) entry which is preliminary data.</text>
</comment>
<evidence type="ECO:0000313" key="1">
    <source>
        <dbReference type="EMBL" id="MFC7613016.1"/>
    </source>
</evidence>
<dbReference type="EMBL" id="JBHTEY010000004">
    <property type="protein sequence ID" value="MFC7613016.1"/>
    <property type="molecule type" value="Genomic_DNA"/>
</dbReference>